<keyword evidence="5" id="KW-1185">Reference proteome</keyword>
<keyword evidence="3" id="KW-0732">Signal</keyword>
<dbReference type="PANTHER" id="PTHR47791">
    <property type="entry name" value="MEIOTICALLY UP-REGULATED GENE 191 PROTEIN"/>
    <property type="match status" value="1"/>
</dbReference>
<dbReference type="InterPro" id="IPR005198">
    <property type="entry name" value="Glyco_hydro_76"/>
</dbReference>
<feature type="region of interest" description="Disordered" evidence="1">
    <location>
        <begin position="469"/>
        <end position="526"/>
    </location>
</feature>
<dbReference type="EMBL" id="JBAHYK010001597">
    <property type="protein sequence ID" value="KAL0567390.1"/>
    <property type="molecule type" value="Genomic_DNA"/>
</dbReference>
<dbReference type="SUPFAM" id="SSF48208">
    <property type="entry name" value="Six-hairpin glycosidases"/>
    <property type="match status" value="1"/>
</dbReference>
<evidence type="ECO:0000256" key="3">
    <source>
        <dbReference type="SAM" id="SignalP"/>
    </source>
</evidence>
<keyword evidence="2" id="KW-1133">Transmembrane helix</keyword>
<feature type="transmembrane region" description="Helical" evidence="2">
    <location>
        <begin position="405"/>
        <end position="428"/>
    </location>
</feature>
<feature type="chain" id="PRO_5046539860" description="Glycoside hydrolase family 76 protein" evidence="3">
    <location>
        <begin position="19"/>
        <end position="526"/>
    </location>
</feature>
<sequence length="526" mass="56366">MTLLPLILLLILSTQCQTFPFTSSFRALSLDSISDNRRANTAAAIDQIIHNDHFFASSQTLPGSSWPYGDLLAEMAEFDALTRQKTYQSDVENFYKPSLQGQTLILDRDIYGYAALQAYLAYGDDDFLKVAVDKWETALPAVLTDSDILTGHSPIKKVSVNSTCVNGSLAGGVFHDMIDPNTAGLTASATGDFLILSASLAAATSNRTYLDYATKSAEFIQRHLYRGAGQFSNGLDTQNCIAGESTFPYDTGCVIQALSLAVSLTQDTSTITFLHNVVIEAMQAAWHDGMGILSIVDNSESLAHLLRGYAEVYRAKSTPANLKSSLGSYILHQYNAVTQNSTIAGSNIYGQKWSGPPTETFSNQSQAAAISVLLGGMALTPDAGPAADPDGNSNSNPSDSVPKGAIAGGVIGCGLAIGLSVGGVWFCFRKRRRESISSKSKVIVTPFNLQTTTEKAQNPSILKLDHLRQTHGSDASRTASDNRAAASSRMQVTDGVLAVPAQSRETERRGAERGWDPHQSPPVYVE</sequence>
<accession>A0ABR3EWU7</accession>
<dbReference type="PANTHER" id="PTHR47791:SF3">
    <property type="entry name" value="MEIOTICALLY UP-REGULATED GENE 191 PROTEIN"/>
    <property type="match status" value="1"/>
</dbReference>
<feature type="compositionally biased region" description="Basic and acidic residues" evidence="1">
    <location>
        <begin position="504"/>
        <end position="516"/>
    </location>
</feature>
<keyword evidence="2" id="KW-0472">Membrane</keyword>
<keyword evidence="2" id="KW-0812">Transmembrane</keyword>
<reference evidence="4 5" key="1">
    <citation type="submission" date="2024-02" db="EMBL/GenBank/DDBJ databases">
        <title>A draft genome for the cacao thread blight pathogen Marasmius crinis-equi.</title>
        <authorList>
            <person name="Cohen S.P."/>
            <person name="Baruah I.K."/>
            <person name="Amoako-Attah I."/>
            <person name="Bukari Y."/>
            <person name="Meinhardt L.W."/>
            <person name="Bailey B.A."/>
        </authorList>
    </citation>
    <scope>NUCLEOTIDE SEQUENCE [LARGE SCALE GENOMIC DNA]</scope>
    <source>
        <strain evidence="4 5">GH-76</strain>
    </source>
</reference>
<gene>
    <name evidence="4" type="ORF">V5O48_014603</name>
</gene>
<evidence type="ECO:0000256" key="2">
    <source>
        <dbReference type="SAM" id="Phobius"/>
    </source>
</evidence>
<dbReference type="Proteomes" id="UP001465976">
    <property type="component" value="Unassembled WGS sequence"/>
</dbReference>
<dbReference type="InterPro" id="IPR008928">
    <property type="entry name" value="6-hairpin_glycosidase_sf"/>
</dbReference>
<dbReference type="Pfam" id="PF03663">
    <property type="entry name" value="Glyco_hydro_76"/>
    <property type="match status" value="1"/>
</dbReference>
<protein>
    <recommendedName>
        <fullName evidence="6">Glycoside hydrolase family 76 protein</fullName>
    </recommendedName>
</protein>
<feature type="compositionally biased region" description="Polar residues" evidence="1">
    <location>
        <begin position="470"/>
        <end position="481"/>
    </location>
</feature>
<dbReference type="Gene3D" id="1.50.10.20">
    <property type="match status" value="1"/>
</dbReference>
<comment type="caution">
    <text evidence="4">The sequence shown here is derived from an EMBL/GenBank/DDBJ whole genome shotgun (WGS) entry which is preliminary data.</text>
</comment>
<organism evidence="4 5">
    <name type="scientific">Marasmius crinis-equi</name>
    <dbReference type="NCBI Taxonomy" id="585013"/>
    <lineage>
        <taxon>Eukaryota</taxon>
        <taxon>Fungi</taxon>
        <taxon>Dikarya</taxon>
        <taxon>Basidiomycota</taxon>
        <taxon>Agaricomycotina</taxon>
        <taxon>Agaricomycetes</taxon>
        <taxon>Agaricomycetidae</taxon>
        <taxon>Agaricales</taxon>
        <taxon>Marasmiineae</taxon>
        <taxon>Marasmiaceae</taxon>
        <taxon>Marasmius</taxon>
    </lineage>
</organism>
<name>A0ABR3EWU7_9AGAR</name>
<evidence type="ECO:0008006" key="6">
    <source>
        <dbReference type="Google" id="ProtNLM"/>
    </source>
</evidence>
<dbReference type="InterPro" id="IPR053169">
    <property type="entry name" value="MUG_Protein"/>
</dbReference>
<proteinExistence type="predicted"/>
<evidence type="ECO:0000313" key="5">
    <source>
        <dbReference type="Proteomes" id="UP001465976"/>
    </source>
</evidence>
<evidence type="ECO:0000256" key="1">
    <source>
        <dbReference type="SAM" id="MobiDB-lite"/>
    </source>
</evidence>
<feature type="signal peptide" evidence="3">
    <location>
        <begin position="1"/>
        <end position="18"/>
    </location>
</feature>
<evidence type="ECO:0000313" key="4">
    <source>
        <dbReference type="EMBL" id="KAL0567390.1"/>
    </source>
</evidence>